<dbReference type="Ensembl" id="ENSCINT00000035429.1">
    <property type="protein sequence ID" value="ENSCINP00000032929.1"/>
    <property type="gene ID" value="ENSCING00000023902.1"/>
</dbReference>
<dbReference type="InParanoid" id="H2XTE5"/>
<dbReference type="Pfam" id="PF00090">
    <property type="entry name" value="TSP_1"/>
    <property type="match status" value="1"/>
</dbReference>
<keyword evidence="1" id="KW-0732">Signal</keyword>
<dbReference type="InterPro" id="IPR000884">
    <property type="entry name" value="TSP1_rpt"/>
</dbReference>
<sequence length="185" mass="20797">MKVGLWFLTLAADFIIRESQAVPSSTEEGSWSKCSVTCGEGYQTKQQTLNKFTFGEIKNQTIRRSCNLQVCPSYLGWPRIHFYGTFVANCPTTNNFRCFFNNDKFCPVCNTFRLTTATEVKFHQAGPTVHRYGFQRGSADPMGNGHFYFDGAKVTSACWKPGQACLTKDPIVGRKVTDKNTGRMV</sequence>
<proteinExistence type="predicted"/>
<reference evidence="3" key="1">
    <citation type="journal article" date="2002" name="Science">
        <title>The draft genome of Ciona intestinalis: insights into chordate and vertebrate origins.</title>
        <authorList>
            <person name="Dehal P."/>
            <person name="Satou Y."/>
            <person name="Campbell R.K."/>
            <person name="Chapman J."/>
            <person name="Degnan B."/>
            <person name="De Tomaso A."/>
            <person name="Davidson B."/>
            <person name="Di Gregorio A."/>
            <person name="Gelpke M."/>
            <person name="Goodstein D.M."/>
            <person name="Harafuji N."/>
            <person name="Hastings K.E."/>
            <person name="Ho I."/>
            <person name="Hotta K."/>
            <person name="Huang W."/>
            <person name="Kawashima T."/>
            <person name="Lemaire P."/>
            <person name="Martinez D."/>
            <person name="Meinertzhagen I.A."/>
            <person name="Necula S."/>
            <person name="Nonaka M."/>
            <person name="Putnam N."/>
            <person name="Rash S."/>
            <person name="Saiga H."/>
            <person name="Satake M."/>
            <person name="Terry A."/>
            <person name="Yamada L."/>
            <person name="Wang H.G."/>
            <person name="Awazu S."/>
            <person name="Azumi K."/>
            <person name="Boore J."/>
            <person name="Branno M."/>
            <person name="Chin-Bow S."/>
            <person name="DeSantis R."/>
            <person name="Doyle S."/>
            <person name="Francino P."/>
            <person name="Keys D.N."/>
            <person name="Haga S."/>
            <person name="Hayashi H."/>
            <person name="Hino K."/>
            <person name="Imai K.S."/>
            <person name="Inaba K."/>
            <person name="Kano S."/>
            <person name="Kobayashi K."/>
            <person name="Kobayashi M."/>
            <person name="Lee B.I."/>
            <person name="Makabe K.W."/>
            <person name="Manohar C."/>
            <person name="Matassi G."/>
            <person name="Medina M."/>
            <person name="Mochizuki Y."/>
            <person name="Mount S."/>
            <person name="Morishita T."/>
            <person name="Miura S."/>
            <person name="Nakayama A."/>
            <person name="Nishizaka S."/>
            <person name="Nomoto H."/>
            <person name="Ohta F."/>
            <person name="Oishi K."/>
            <person name="Rigoutsos I."/>
            <person name="Sano M."/>
            <person name="Sasaki A."/>
            <person name="Sasakura Y."/>
            <person name="Shoguchi E."/>
            <person name="Shin-i T."/>
            <person name="Spagnuolo A."/>
            <person name="Stainier D."/>
            <person name="Suzuki M.M."/>
            <person name="Tassy O."/>
            <person name="Takatori N."/>
            <person name="Tokuoka M."/>
            <person name="Yagi K."/>
            <person name="Yoshizaki F."/>
            <person name="Wada S."/>
            <person name="Zhang C."/>
            <person name="Hyatt P.D."/>
            <person name="Larimer F."/>
            <person name="Detter C."/>
            <person name="Doggett N."/>
            <person name="Glavina T."/>
            <person name="Hawkins T."/>
            <person name="Richardson P."/>
            <person name="Lucas S."/>
            <person name="Kohara Y."/>
            <person name="Levine M."/>
            <person name="Satoh N."/>
            <person name="Rokhsar D.S."/>
        </authorList>
    </citation>
    <scope>NUCLEOTIDE SEQUENCE [LARGE SCALE GENOMIC DNA]</scope>
</reference>
<reference evidence="2" key="3">
    <citation type="submission" date="2025-09" db="UniProtKB">
        <authorList>
            <consortium name="Ensembl"/>
        </authorList>
    </citation>
    <scope>IDENTIFICATION</scope>
</reference>
<dbReference type="SMART" id="SM00209">
    <property type="entry name" value="TSP1"/>
    <property type="match status" value="1"/>
</dbReference>
<dbReference type="HOGENOM" id="CLU_1464416_0_0_1"/>
<protein>
    <submittedName>
        <fullName evidence="2">Uncharacterized protein</fullName>
    </submittedName>
</protein>
<evidence type="ECO:0000313" key="2">
    <source>
        <dbReference type="Ensembl" id="ENSCINP00000032929.1"/>
    </source>
</evidence>
<accession>H2XTE5</accession>
<feature type="chain" id="PRO_5003578156" evidence="1">
    <location>
        <begin position="22"/>
        <end position="185"/>
    </location>
</feature>
<evidence type="ECO:0000313" key="3">
    <source>
        <dbReference type="Proteomes" id="UP000008144"/>
    </source>
</evidence>
<dbReference type="Proteomes" id="UP000008144">
    <property type="component" value="Unassembled WGS sequence"/>
</dbReference>
<dbReference type="SUPFAM" id="SSF82895">
    <property type="entry name" value="TSP-1 type 1 repeat"/>
    <property type="match status" value="1"/>
</dbReference>
<dbReference type="PROSITE" id="PS50092">
    <property type="entry name" value="TSP1"/>
    <property type="match status" value="1"/>
</dbReference>
<dbReference type="AlphaFoldDB" id="H2XTE5"/>
<organism evidence="2 3">
    <name type="scientific">Ciona intestinalis</name>
    <name type="common">Transparent sea squirt</name>
    <name type="synonym">Ascidia intestinalis</name>
    <dbReference type="NCBI Taxonomy" id="7719"/>
    <lineage>
        <taxon>Eukaryota</taxon>
        <taxon>Metazoa</taxon>
        <taxon>Chordata</taxon>
        <taxon>Tunicata</taxon>
        <taxon>Ascidiacea</taxon>
        <taxon>Phlebobranchia</taxon>
        <taxon>Cionidae</taxon>
        <taxon>Ciona</taxon>
    </lineage>
</organism>
<name>H2XTE5_CIOIN</name>
<evidence type="ECO:0000256" key="1">
    <source>
        <dbReference type="SAM" id="SignalP"/>
    </source>
</evidence>
<keyword evidence="3" id="KW-1185">Reference proteome</keyword>
<dbReference type="InterPro" id="IPR036383">
    <property type="entry name" value="TSP1_rpt_sf"/>
</dbReference>
<reference evidence="2" key="2">
    <citation type="submission" date="2025-08" db="UniProtKB">
        <authorList>
            <consortium name="Ensembl"/>
        </authorList>
    </citation>
    <scope>IDENTIFICATION</scope>
</reference>
<feature type="signal peptide" evidence="1">
    <location>
        <begin position="1"/>
        <end position="21"/>
    </location>
</feature>
<dbReference type="Gene3D" id="2.20.100.10">
    <property type="entry name" value="Thrombospondin type-1 (TSP1) repeat"/>
    <property type="match status" value="1"/>
</dbReference>